<organism evidence="1 2">
    <name type="scientific">Gossypium barbadense</name>
    <name type="common">Sea Island cotton</name>
    <name type="synonym">Hibiscus barbadensis</name>
    <dbReference type="NCBI Taxonomy" id="3634"/>
    <lineage>
        <taxon>Eukaryota</taxon>
        <taxon>Viridiplantae</taxon>
        <taxon>Streptophyta</taxon>
        <taxon>Embryophyta</taxon>
        <taxon>Tracheophyta</taxon>
        <taxon>Spermatophyta</taxon>
        <taxon>Magnoliopsida</taxon>
        <taxon>eudicotyledons</taxon>
        <taxon>Gunneridae</taxon>
        <taxon>Pentapetalae</taxon>
        <taxon>rosids</taxon>
        <taxon>malvids</taxon>
        <taxon>Malvales</taxon>
        <taxon>Malvaceae</taxon>
        <taxon>Malvoideae</taxon>
        <taxon>Gossypium</taxon>
    </lineage>
</organism>
<evidence type="ECO:0000313" key="1">
    <source>
        <dbReference type="EMBL" id="PPR90420.1"/>
    </source>
</evidence>
<dbReference type="EMBL" id="KZ667631">
    <property type="protein sequence ID" value="PPR90420.1"/>
    <property type="molecule type" value="Genomic_DNA"/>
</dbReference>
<dbReference type="Proteomes" id="UP000239757">
    <property type="component" value="Unassembled WGS sequence"/>
</dbReference>
<gene>
    <name evidence="1" type="ORF">GOBAR_AA30273</name>
</gene>
<dbReference type="OrthoDB" id="1113909at2759"/>
<sequence>MQLSTGTDRTGAFRPAVDSEKRIAMDTNGVQAEADDAIMTDQRWVAHLSDPPDEEDKTMASESSLHAALVGVMNPMPVDQKNVVVALTILWIPLAQDLNSHGFVVSMGGLIYKKETCGLLDSKLSGLLVWAFKEIFKEWMENSSNITQAIEVVTRAVKEWKSSFGNIFVRKWSLIKRIVGFDLENEEFIEVPQLECVDKN</sequence>
<name>A0A2P5WH58_GOSBA</name>
<proteinExistence type="predicted"/>
<dbReference type="AlphaFoldDB" id="A0A2P5WH58"/>
<reference evidence="1 2" key="1">
    <citation type="submission" date="2015-01" db="EMBL/GenBank/DDBJ databases">
        <title>Genome of allotetraploid Gossypium barbadense reveals genomic plasticity and fiber elongation in cotton evolution.</title>
        <authorList>
            <person name="Chen X."/>
            <person name="Liu X."/>
            <person name="Zhao B."/>
            <person name="Zheng H."/>
            <person name="Hu Y."/>
            <person name="Lu G."/>
            <person name="Yang C."/>
            <person name="Chen J."/>
            <person name="Shan C."/>
            <person name="Zhang L."/>
            <person name="Zhou Y."/>
            <person name="Wang L."/>
            <person name="Guo W."/>
            <person name="Bai Y."/>
            <person name="Ruan J."/>
            <person name="Shangguan X."/>
            <person name="Mao Y."/>
            <person name="Jiang J."/>
            <person name="Zhu Y."/>
            <person name="Lei J."/>
            <person name="Kang H."/>
            <person name="Chen S."/>
            <person name="He X."/>
            <person name="Wang R."/>
            <person name="Wang Y."/>
            <person name="Chen J."/>
            <person name="Wang L."/>
            <person name="Yu S."/>
            <person name="Wang B."/>
            <person name="Wei J."/>
            <person name="Song S."/>
            <person name="Lu X."/>
            <person name="Gao Z."/>
            <person name="Gu W."/>
            <person name="Deng X."/>
            <person name="Ma D."/>
            <person name="Wang S."/>
            <person name="Liang W."/>
            <person name="Fang L."/>
            <person name="Cai C."/>
            <person name="Zhu X."/>
            <person name="Zhou B."/>
            <person name="Zhang Y."/>
            <person name="Chen Z."/>
            <person name="Xu S."/>
            <person name="Zhu R."/>
            <person name="Wang S."/>
            <person name="Zhang T."/>
            <person name="Zhao G."/>
        </authorList>
    </citation>
    <scope>NUCLEOTIDE SEQUENCE [LARGE SCALE GENOMIC DNA]</scope>
    <source>
        <strain evidence="2">cv. Xinhai21</strain>
        <tissue evidence="1">Leaf</tissue>
    </source>
</reference>
<accession>A0A2P5WH58</accession>
<evidence type="ECO:0000313" key="2">
    <source>
        <dbReference type="Proteomes" id="UP000239757"/>
    </source>
</evidence>
<protein>
    <submittedName>
        <fullName evidence="1">Uncharacterized protein</fullName>
    </submittedName>
</protein>